<sequence>MWQLRKLWGMSAGRRIQQEPEPTRRVQVRRPPDDDRPFLIDDDVAVDPGPEEDLRLIPGEELHPDRAEVRGSIGAIYDPETKKWTVGVIGREPLVVFLGGSGIGTAVIWRSESLAETAVTKNHPGQLHLAEVGVGAGVLIVLASIAASWRVSRRKPE</sequence>
<keyword evidence="4" id="KW-1185">Reference proteome</keyword>
<evidence type="ECO:0000256" key="1">
    <source>
        <dbReference type="SAM" id="MobiDB-lite"/>
    </source>
</evidence>
<feature type="compositionally biased region" description="Basic and acidic residues" evidence="1">
    <location>
        <begin position="52"/>
        <end position="61"/>
    </location>
</feature>
<feature type="compositionally biased region" description="Acidic residues" evidence="1">
    <location>
        <begin position="40"/>
        <end position="51"/>
    </location>
</feature>
<accession>A0A7W7I098</accession>
<keyword evidence="2" id="KW-0812">Transmembrane</keyword>
<dbReference type="AlphaFoldDB" id="A0A7W7I098"/>
<feature type="transmembrane region" description="Helical" evidence="2">
    <location>
        <begin position="129"/>
        <end position="149"/>
    </location>
</feature>
<name>A0A7W7I098_9ACTN</name>
<feature type="region of interest" description="Disordered" evidence="1">
    <location>
        <begin position="13"/>
        <end position="61"/>
    </location>
</feature>
<evidence type="ECO:0000313" key="3">
    <source>
        <dbReference type="EMBL" id="MBB4764054.1"/>
    </source>
</evidence>
<keyword evidence="2" id="KW-0472">Membrane</keyword>
<organism evidence="3 4">
    <name type="scientific">Actinoplanes digitatis</name>
    <dbReference type="NCBI Taxonomy" id="1868"/>
    <lineage>
        <taxon>Bacteria</taxon>
        <taxon>Bacillati</taxon>
        <taxon>Actinomycetota</taxon>
        <taxon>Actinomycetes</taxon>
        <taxon>Micromonosporales</taxon>
        <taxon>Micromonosporaceae</taxon>
        <taxon>Actinoplanes</taxon>
    </lineage>
</organism>
<evidence type="ECO:0000313" key="4">
    <source>
        <dbReference type="Proteomes" id="UP000578112"/>
    </source>
</evidence>
<gene>
    <name evidence="3" type="ORF">BJ971_004610</name>
</gene>
<reference evidence="3 4" key="1">
    <citation type="submission" date="2020-08" db="EMBL/GenBank/DDBJ databases">
        <title>Sequencing the genomes of 1000 actinobacteria strains.</title>
        <authorList>
            <person name="Klenk H.-P."/>
        </authorList>
    </citation>
    <scope>NUCLEOTIDE SEQUENCE [LARGE SCALE GENOMIC DNA]</scope>
    <source>
        <strain evidence="3 4">DSM 43149</strain>
    </source>
</reference>
<dbReference type="Proteomes" id="UP000578112">
    <property type="component" value="Unassembled WGS sequence"/>
</dbReference>
<protein>
    <submittedName>
        <fullName evidence="3">Uncharacterized protein</fullName>
    </submittedName>
</protein>
<dbReference type="EMBL" id="JACHNH010000001">
    <property type="protein sequence ID" value="MBB4764054.1"/>
    <property type="molecule type" value="Genomic_DNA"/>
</dbReference>
<keyword evidence="2" id="KW-1133">Transmembrane helix</keyword>
<evidence type="ECO:0000256" key="2">
    <source>
        <dbReference type="SAM" id="Phobius"/>
    </source>
</evidence>
<proteinExistence type="predicted"/>
<feature type="transmembrane region" description="Helical" evidence="2">
    <location>
        <begin position="92"/>
        <end position="109"/>
    </location>
</feature>
<feature type="compositionally biased region" description="Basic and acidic residues" evidence="1">
    <location>
        <begin position="16"/>
        <end position="39"/>
    </location>
</feature>
<comment type="caution">
    <text evidence="3">The sequence shown here is derived from an EMBL/GenBank/DDBJ whole genome shotgun (WGS) entry which is preliminary data.</text>
</comment>
<dbReference type="RefSeq" id="WP_184995287.1">
    <property type="nucleotide sequence ID" value="NZ_BOMK01000024.1"/>
</dbReference>